<accession>A0A8J9VTL9</accession>
<name>A0A8J9VTL9_9NEOP</name>
<feature type="region of interest" description="Disordered" evidence="1">
    <location>
        <begin position="1"/>
        <end position="25"/>
    </location>
</feature>
<proteinExistence type="predicted"/>
<dbReference type="AlphaFoldDB" id="A0A8J9VTL9"/>
<feature type="compositionally biased region" description="Low complexity" evidence="1">
    <location>
        <begin position="233"/>
        <end position="256"/>
    </location>
</feature>
<sequence length="374" mass="41457">MNLPGNAGESSCKRQENGDAIEPDRPLKKARFAWEVKGKYHLRNETSDIKPTISVESERAGSSSEHCESKLVGNTEQNLEILGDYLLKQDFNTLDSITDSNPSLLPSSSISTEKLSYPRYISSFENNRAVSESSSSNDERAPIPKSMVYSNKDAEDQCIARWQARQMAKCFVDNTINRVLDNWMIGYDPLPTDMDNNGVLALDAAEFINNLPGDNSIENEAILMAISAHGLQNNSSSSSNSNEHSQNSNPDLFLSPPSSPLPSEDELSSENKLTDNDNQLEESSRNTSDMSWTFTNDVKQNNNLPLSFYPESSSSSYQYLSESDNLNSSNIEYDGDENMSSNEDIVSNHYDILDAAVSFAIQYKGLTSYGTDYG</sequence>
<organism evidence="2 3">
    <name type="scientific">Brenthis ino</name>
    <name type="common">lesser marbled fritillary</name>
    <dbReference type="NCBI Taxonomy" id="405034"/>
    <lineage>
        <taxon>Eukaryota</taxon>
        <taxon>Metazoa</taxon>
        <taxon>Ecdysozoa</taxon>
        <taxon>Arthropoda</taxon>
        <taxon>Hexapoda</taxon>
        <taxon>Insecta</taxon>
        <taxon>Pterygota</taxon>
        <taxon>Neoptera</taxon>
        <taxon>Endopterygota</taxon>
        <taxon>Lepidoptera</taxon>
        <taxon>Glossata</taxon>
        <taxon>Ditrysia</taxon>
        <taxon>Papilionoidea</taxon>
        <taxon>Nymphalidae</taxon>
        <taxon>Heliconiinae</taxon>
        <taxon>Argynnini</taxon>
        <taxon>Brenthis</taxon>
    </lineage>
</organism>
<dbReference type="Proteomes" id="UP000838878">
    <property type="component" value="Chromosome 12"/>
</dbReference>
<evidence type="ECO:0000313" key="3">
    <source>
        <dbReference type="Proteomes" id="UP000838878"/>
    </source>
</evidence>
<dbReference type="EMBL" id="OV170232">
    <property type="protein sequence ID" value="CAH0718242.1"/>
    <property type="molecule type" value="Genomic_DNA"/>
</dbReference>
<evidence type="ECO:0000313" key="2">
    <source>
        <dbReference type="EMBL" id="CAH0718242.1"/>
    </source>
</evidence>
<feature type="compositionally biased region" description="Basic and acidic residues" evidence="1">
    <location>
        <begin position="11"/>
        <end position="25"/>
    </location>
</feature>
<feature type="non-terminal residue" evidence="2">
    <location>
        <position position="374"/>
    </location>
</feature>
<evidence type="ECO:0000256" key="1">
    <source>
        <dbReference type="SAM" id="MobiDB-lite"/>
    </source>
</evidence>
<dbReference type="OrthoDB" id="6162705at2759"/>
<protein>
    <submittedName>
        <fullName evidence="2">Uncharacterized protein</fullName>
    </submittedName>
</protein>
<feature type="region of interest" description="Disordered" evidence="1">
    <location>
        <begin position="232"/>
        <end position="293"/>
    </location>
</feature>
<reference evidence="2" key="1">
    <citation type="submission" date="2021-12" db="EMBL/GenBank/DDBJ databases">
        <authorList>
            <person name="Martin H S."/>
        </authorList>
    </citation>
    <scope>NUCLEOTIDE SEQUENCE</scope>
</reference>
<keyword evidence="3" id="KW-1185">Reference proteome</keyword>
<gene>
    <name evidence="2" type="ORF">BINO364_LOCUS4759</name>
</gene>